<comment type="caution">
    <text evidence="3">The sequence shown here is derived from an EMBL/GenBank/DDBJ whole genome shotgun (WGS) entry which is preliminary data.</text>
</comment>
<keyword evidence="1" id="KW-0812">Transmembrane</keyword>
<dbReference type="Pfam" id="PF08239">
    <property type="entry name" value="SH3_3"/>
    <property type="match status" value="1"/>
</dbReference>
<reference evidence="3 4" key="1">
    <citation type="submission" date="2016-01" db="EMBL/GenBank/DDBJ databases">
        <authorList>
            <person name="Mitreva M."/>
            <person name="Pepin K.H."/>
            <person name="Mihindukulasuriya K.A."/>
            <person name="Fulton R."/>
            <person name="Fronick C."/>
            <person name="O'Laughlin M."/>
            <person name="Miner T."/>
            <person name="Herter B."/>
            <person name="Rosa B.A."/>
            <person name="Cordes M."/>
            <person name="Tomlinson C."/>
            <person name="Wollam A."/>
            <person name="Palsikar V.B."/>
            <person name="Mardis E.R."/>
            <person name="Wilson R.K."/>
        </authorList>
    </citation>
    <scope>NUCLEOTIDE SEQUENCE [LARGE SCALE GENOMIC DNA]</scope>
    <source>
        <strain evidence="3 4">KA00071</strain>
    </source>
</reference>
<keyword evidence="1" id="KW-0472">Membrane</keyword>
<dbReference type="SMART" id="SM00287">
    <property type="entry name" value="SH3b"/>
    <property type="match status" value="1"/>
</dbReference>
<dbReference type="Gene3D" id="3.90.70.10">
    <property type="entry name" value="Cysteine proteinases"/>
    <property type="match status" value="1"/>
</dbReference>
<proteinExistence type="predicted"/>
<name>A0ABR5TLS6_9BACL</name>
<evidence type="ECO:0000313" key="3">
    <source>
        <dbReference type="EMBL" id="KXB57992.1"/>
    </source>
</evidence>
<protein>
    <recommendedName>
        <fullName evidence="2">SH3b domain-containing protein</fullName>
    </recommendedName>
</protein>
<evidence type="ECO:0000259" key="2">
    <source>
        <dbReference type="SMART" id="SM00287"/>
    </source>
</evidence>
<feature type="domain" description="SH3b" evidence="2">
    <location>
        <begin position="44"/>
        <end position="106"/>
    </location>
</feature>
<dbReference type="InterPro" id="IPR003646">
    <property type="entry name" value="SH3-like_bac-type"/>
</dbReference>
<dbReference type="Gene3D" id="2.30.30.40">
    <property type="entry name" value="SH3 Domains"/>
    <property type="match status" value="1"/>
</dbReference>
<sequence>MVKIKRKSNFNSINILFLIFIILSIISILLYYKYNKSSSDNNLNRNKIVLSKNTNLRTGPGNNYPSIKSLSSSERLVKYAEVDDWIEVKTSDNFLGWIEGWNIFSSNIKDPKEKLKEKLSNYSVLLNSESKDDFNIYIISKVKENLEKDGIKVIQKNIEKNDLNKEEYSKLLQDNNINIEINVDVYDDKSINSGVTICYEEDKSKILANNVKKYFDENYIYKVNNSKKISSKEILGKEIPKLYLYIGNVSKDIDIDILKNKVYSYQYVLSITRGIEDYFYDLINQNMINENNKEKLINAPHKGMDIPLYYTKQEEYKDISYGLDGDKNIKSNGDVIISLIMIQNYLYPDKKITVNDIVNWSGNKYYVQGKGNSDKIIEDFCKKNSIKYRSIKSDIFKNIDEALKEGKPVIVKLKKGSFSENKESYKVIRGKEDNKYYFNDPNDDEIKLNSYKGFSKEIFEKDIINIWELEK</sequence>
<dbReference type="Gene3D" id="3.40.630.40">
    <property type="entry name" value="Zn-dependent exopeptidases"/>
    <property type="match status" value="1"/>
</dbReference>
<keyword evidence="4" id="KW-1185">Reference proteome</keyword>
<dbReference type="SUPFAM" id="SSF53187">
    <property type="entry name" value="Zn-dependent exopeptidases"/>
    <property type="match status" value="1"/>
</dbReference>
<dbReference type="RefSeq" id="WP_066130000.1">
    <property type="nucleotide sequence ID" value="NZ_KQ959874.1"/>
</dbReference>
<dbReference type="EMBL" id="LSDB01000023">
    <property type="protein sequence ID" value="KXB57992.1"/>
    <property type="molecule type" value="Genomic_DNA"/>
</dbReference>
<accession>A0ABR5TLS6</accession>
<keyword evidence="1" id="KW-1133">Transmembrane helix</keyword>
<feature type="transmembrane region" description="Helical" evidence="1">
    <location>
        <begin position="12"/>
        <end position="32"/>
    </location>
</feature>
<organism evidence="3 4">
    <name type="scientific">Gemelliphila asaccharolytica</name>
    <dbReference type="NCBI Taxonomy" id="502393"/>
    <lineage>
        <taxon>Bacteria</taxon>
        <taxon>Bacillati</taxon>
        <taxon>Bacillota</taxon>
        <taxon>Bacilli</taxon>
        <taxon>Bacillales</taxon>
        <taxon>Gemellaceae</taxon>
        <taxon>Gemelliphila</taxon>
    </lineage>
</organism>
<gene>
    <name evidence="3" type="ORF">HMPREF1871_00658</name>
</gene>
<dbReference type="Proteomes" id="UP000070467">
    <property type="component" value="Unassembled WGS sequence"/>
</dbReference>
<evidence type="ECO:0000256" key="1">
    <source>
        <dbReference type="SAM" id="Phobius"/>
    </source>
</evidence>
<evidence type="ECO:0000313" key="4">
    <source>
        <dbReference type="Proteomes" id="UP000070467"/>
    </source>
</evidence>